<dbReference type="Gene3D" id="3.90.550.10">
    <property type="entry name" value="Spore Coat Polysaccharide Biosynthesis Protein SpsA, Chain A"/>
    <property type="match status" value="1"/>
</dbReference>
<dbReference type="RefSeq" id="WP_168660145.1">
    <property type="nucleotide sequence ID" value="NZ_CP051180.1"/>
</dbReference>
<proteinExistence type="predicted"/>
<reference evidence="1 2" key="1">
    <citation type="submission" date="2020-04" db="EMBL/GenBank/DDBJ databases">
        <title>Ferrimonas sp. S7 isolated from sea water.</title>
        <authorList>
            <person name="Bae S.S."/>
            <person name="Baek K."/>
        </authorList>
    </citation>
    <scope>NUCLEOTIDE SEQUENCE [LARGE SCALE GENOMIC DNA]</scope>
    <source>
        <strain evidence="1 2">S7</strain>
    </source>
</reference>
<keyword evidence="2" id="KW-1185">Reference proteome</keyword>
<organism evidence="1 2">
    <name type="scientific">Ferrimonas lipolytica</name>
    <dbReference type="NCBI Taxonomy" id="2724191"/>
    <lineage>
        <taxon>Bacteria</taxon>
        <taxon>Pseudomonadati</taxon>
        <taxon>Pseudomonadota</taxon>
        <taxon>Gammaproteobacteria</taxon>
        <taxon>Alteromonadales</taxon>
        <taxon>Ferrimonadaceae</taxon>
        <taxon>Ferrimonas</taxon>
    </lineage>
</organism>
<accession>A0A6H1UCW9</accession>
<dbReference type="AlphaFoldDB" id="A0A6H1UCW9"/>
<dbReference type="EMBL" id="CP051180">
    <property type="protein sequence ID" value="QIZ76884.1"/>
    <property type="molecule type" value="Genomic_DNA"/>
</dbReference>
<evidence type="ECO:0000313" key="2">
    <source>
        <dbReference type="Proteomes" id="UP000501602"/>
    </source>
</evidence>
<gene>
    <name evidence="1" type="ORF">HER31_08365</name>
</gene>
<name>A0A6H1UCW9_9GAMM</name>
<protein>
    <submittedName>
        <fullName evidence="1">Uncharacterized protein</fullName>
    </submittedName>
</protein>
<sequence length="173" mass="18720">MSHKLVTLLLATADATIAANQSLSTSFGDTTVFEHCAGQLYRAINAPHYVAHAPNSLLPHCIQGIVIKSDLAEQGLALLLAEGVSRISTTKAEQIYLALPHQVELTAVDHQQLLMRHMRTTKAVCTVTDGKVGLPAIFPRTDFNKLLMLKNDSELMALLCQLPPEQQLQLGGG</sequence>
<dbReference type="KEGG" id="fes:HER31_08365"/>
<evidence type="ECO:0000313" key="1">
    <source>
        <dbReference type="EMBL" id="QIZ76884.1"/>
    </source>
</evidence>
<dbReference type="Proteomes" id="UP000501602">
    <property type="component" value="Chromosome"/>
</dbReference>
<dbReference type="InterPro" id="IPR029044">
    <property type="entry name" value="Nucleotide-diphossugar_trans"/>
</dbReference>